<keyword evidence="12" id="KW-0732">Signal</keyword>
<feature type="chain" id="PRO_5019830388" evidence="12">
    <location>
        <begin position="29"/>
        <end position="415"/>
    </location>
</feature>
<organism evidence="13 14">
    <name type="scientific">Labeo rohita</name>
    <name type="common">Indian major carp</name>
    <name type="synonym">Cyprinus rohita</name>
    <dbReference type="NCBI Taxonomy" id="84645"/>
    <lineage>
        <taxon>Eukaryota</taxon>
        <taxon>Metazoa</taxon>
        <taxon>Chordata</taxon>
        <taxon>Craniata</taxon>
        <taxon>Vertebrata</taxon>
        <taxon>Euteleostomi</taxon>
        <taxon>Actinopterygii</taxon>
        <taxon>Neopterygii</taxon>
        <taxon>Teleostei</taxon>
        <taxon>Ostariophysi</taxon>
        <taxon>Cypriniformes</taxon>
        <taxon>Cyprinidae</taxon>
        <taxon>Labeoninae</taxon>
        <taxon>Labeonini</taxon>
        <taxon>Labeo</taxon>
    </lineage>
</organism>
<evidence type="ECO:0000256" key="6">
    <source>
        <dbReference type="ARBA" id="ARBA00023136"/>
    </source>
</evidence>
<sequence>MQFKMRGPVTGCLLLVYVVALLAEQAEGHIAFFSPKEMRELREKEGRKDADSMRDGVLTDEMSPEEDGGESAPVEIGLKLTAKKGHIGSAFGKMLQSIVEEVEKDACRKLPDRVERRGIKQTQMDVLAPSAFSDFLQSCIPASLVPACQDHPCTTTGEVQSNELPNTYEVFGLGCVAQVITGNGFFGNFFSINVGFGLSVAMGVHVGGKVSGVIFVLSVGVGQINYHKVPSLTSVLCFIDAIYHYCGGNFTVSGPKATAGIFATYPAPYISIYTGFFDQILGTAMLLLCLMALADQRNQPVVPGGEPVGVGLVVLLIGLSLGSNSGYPINPTRDLAPRVFTLMAGWGMEVFRAGNGWWWVPVVAPFIGGVTGAVIYKAFVELHHPDLKSTKTSSAEDPECVPLEKCKNGSTEMVV</sequence>
<dbReference type="InterPro" id="IPR000425">
    <property type="entry name" value="MIP"/>
</dbReference>
<dbReference type="GO" id="GO:0015254">
    <property type="term" value="F:glycerol channel activity"/>
    <property type="evidence" value="ECO:0007669"/>
    <property type="project" value="TreeGrafter"/>
</dbReference>
<evidence type="ECO:0000256" key="11">
    <source>
        <dbReference type="SAM" id="Phobius"/>
    </source>
</evidence>
<dbReference type="PANTHER" id="PTHR43829">
    <property type="entry name" value="AQUAPORIN OR AQUAGLYCEROPORIN RELATED"/>
    <property type="match status" value="1"/>
</dbReference>
<dbReference type="PANTHER" id="PTHR43829:SF15">
    <property type="entry name" value="AQUAPORIN-7"/>
    <property type="match status" value="1"/>
</dbReference>
<keyword evidence="5 11" id="KW-1133">Transmembrane helix</keyword>
<comment type="catalytic activity">
    <reaction evidence="8">
        <text>glycerol(in) = glycerol(out)</text>
        <dbReference type="Rhea" id="RHEA:29675"/>
        <dbReference type="ChEBI" id="CHEBI:17754"/>
    </reaction>
</comment>
<name>A0A498M6V5_LABRO</name>
<dbReference type="InterPro" id="IPR050363">
    <property type="entry name" value="MIP/Aquaporin"/>
</dbReference>
<dbReference type="GO" id="GO:0015204">
    <property type="term" value="F:urea transmembrane transporter activity"/>
    <property type="evidence" value="ECO:0007669"/>
    <property type="project" value="TreeGrafter"/>
</dbReference>
<reference evidence="13 14" key="1">
    <citation type="submission" date="2018-03" db="EMBL/GenBank/DDBJ databases">
        <title>Draft genome sequence of Rohu Carp (Labeo rohita).</title>
        <authorList>
            <person name="Das P."/>
            <person name="Kushwaha B."/>
            <person name="Joshi C.G."/>
            <person name="Kumar D."/>
            <person name="Nagpure N.S."/>
            <person name="Sahoo L."/>
            <person name="Das S.P."/>
            <person name="Bit A."/>
            <person name="Patnaik S."/>
            <person name="Meher P.K."/>
            <person name="Jayasankar P."/>
            <person name="Koringa P.G."/>
            <person name="Patel N.V."/>
            <person name="Hinsu A.T."/>
            <person name="Kumar R."/>
            <person name="Pandey M."/>
            <person name="Agarwal S."/>
            <person name="Srivastava S."/>
            <person name="Singh M."/>
            <person name="Iquebal M.A."/>
            <person name="Jaiswal S."/>
            <person name="Angadi U.B."/>
            <person name="Kumar N."/>
            <person name="Raza M."/>
            <person name="Shah T.M."/>
            <person name="Rai A."/>
            <person name="Jena J.K."/>
        </authorList>
    </citation>
    <scope>NUCLEOTIDE SEQUENCE [LARGE SCALE GENOMIC DNA]</scope>
    <source>
        <strain evidence="13">DASCIFA01</strain>
        <tissue evidence="13">Testis</tissue>
    </source>
</reference>
<evidence type="ECO:0000256" key="12">
    <source>
        <dbReference type="SAM" id="SignalP"/>
    </source>
</evidence>
<evidence type="ECO:0000256" key="3">
    <source>
        <dbReference type="ARBA" id="ARBA00022448"/>
    </source>
</evidence>
<feature type="compositionally biased region" description="Basic and acidic residues" evidence="10">
    <location>
        <begin position="43"/>
        <end position="54"/>
    </location>
</feature>
<feature type="signal peptide" evidence="12">
    <location>
        <begin position="1"/>
        <end position="28"/>
    </location>
</feature>
<keyword evidence="4 9" id="KW-0812">Transmembrane</keyword>
<comment type="caution">
    <text evidence="13">The sequence shown here is derived from an EMBL/GenBank/DDBJ whole genome shotgun (WGS) entry which is preliminary data.</text>
</comment>
<dbReference type="Pfam" id="PF00230">
    <property type="entry name" value="MIP"/>
    <property type="match status" value="1"/>
</dbReference>
<dbReference type="PRINTS" id="PR00783">
    <property type="entry name" value="MINTRINSICP"/>
</dbReference>
<dbReference type="InterPro" id="IPR023271">
    <property type="entry name" value="Aquaporin-like"/>
</dbReference>
<evidence type="ECO:0000256" key="10">
    <source>
        <dbReference type="SAM" id="MobiDB-lite"/>
    </source>
</evidence>
<comment type="subcellular location">
    <subcellularLocation>
        <location evidence="1">Membrane</location>
        <topology evidence="1">Multi-pass membrane protein</topology>
    </subcellularLocation>
</comment>
<feature type="region of interest" description="Disordered" evidence="10">
    <location>
        <begin position="43"/>
        <end position="72"/>
    </location>
</feature>
<evidence type="ECO:0000256" key="2">
    <source>
        <dbReference type="ARBA" id="ARBA00006175"/>
    </source>
</evidence>
<feature type="transmembrane region" description="Helical" evidence="11">
    <location>
        <begin position="272"/>
        <end position="294"/>
    </location>
</feature>
<evidence type="ECO:0000313" key="13">
    <source>
        <dbReference type="EMBL" id="RXN12917.1"/>
    </source>
</evidence>
<evidence type="ECO:0000256" key="1">
    <source>
        <dbReference type="ARBA" id="ARBA00004141"/>
    </source>
</evidence>
<evidence type="ECO:0000256" key="4">
    <source>
        <dbReference type="ARBA" id="ARBA00022692"/>
    </source>
</evidence>
<evidence type="ECO:0000256" key="8">
    <source>
        <dbReference type="ARBA" id="ARBA00049405"/>
    </source>
</evidence>
<protein>
    <submittedName>
        <fullName evidence="13">Aquaporin-7-like protein</fullName>
    </submittedName>
</protein>
<comment type="similarity">
    <text evidence="2 9">Belongs to the MIP/aquaporin (TC 1.A.8) family.</text>
</comment>
<feature type="transmembrane region" description="Helical" evidence="11">
    <location>
        <begin position="301"/>
        <end position="321"/>
    </location>
</feature>
<dbReference type="Proteomes" id="UP000290572">
    <property type="component" value="Unassembled WGS sequence"/>
</dbReference>
<dbReference type="GO" id="GO:0016323">
    <property type="term" value="C:basolateral plasma membrane"/>
    <property type="evidence" value="ECO:0007669"/>
    <property type="project" value="TreeGrafter"/>
</dbReference>
<dbReference type="AlphaFoldDB" id="A0A498M6V5"/>
<dbReference type="STRING" id="84645.A0A498M6V5"/>
<keyword evidence="6 11" id="KW-0472">Membrane</keyword>
<evidence type="ECO:0000256" key="9">
    <source>
        <dbReference type="RuleBase" id="RU000477"/>
    </source>
</evidence>
<proteinExistence type="inferred from homology"/>
<feature type="transmembrane region" description="Helical" evidence="11">
    <location>
        <begin position="356"/>
        <end position="379"/>
    </location>
</feature>
<accession>A0A498M6V5</accession>
<dbReference type="Gene3D" id="1.20.1080.10">
    <property type="entry name" value="Glycerol uptake facilitator protein"/>
    <property type="match status" value="1"/>
</dbReference>
<evidence type="ECO:0000256" key="5">
    <source>
        <dbReference type="ARBA" id="ARBA00022989"/>
    </source>
</evidence>
<dbReference type="GO" id="GO:0015250">
    <property type="term" value="F:water channel activity"/>
    <property type="evidence" value="ECO:0007669"/>
    <property type="project" value="TreeGrafter"/>
</dbReference>
<dbReference type="EMBL" id="QBIY01013025">
    <property type="protein sequence ID" value="RXN12917.1"/>
    <property type="molecule type" value="Genomic_DNA"/>
</dbReference>
<evidence type="ECO:0000313" key="14">
    <source>
        <dbReference type="Proteomes" id="UP000290572"/>
    </source>
</evidence>
<gene>
    <name evidence="13" type="ORF">ROHU_029370</name>
</gene>
<evidence type="ECO:0000256" key="7">
    <source>
        <dbReference type="ARBA" id="ARBA00034651"/>
    </source>
</evidence>
<dbReference type="SUPFAM" id="SSF81338">
    <property type="entry name" value="Aquaporin-like"/>
    <property type="match status" value="1"/>
</dbReference>
<keyword evidence="3 9" id="KW-0813">Transport</keyword>
<keyword evidence="14" id="KW-1185">Reference proteome</keyword>
<comment type="catalytic activity">
    <reaction evidence="7">
        <text>H2O(in) = H2O(out)</text>
        <dbReference type="Rhea" id="RHEA:29667"/>
        <dbReference type="ChEBI" id="CHEBI:15377"/>
    </reaction>
</comment>